<keyword evidence="3" id="KW-1185">Reference proteome</keyword>
<dbReference type="AlphaFoldDB" id="B9LPD1"/>
<protein>
    <submittedName>
        <fullName evidence="2">Uncharacterized protein</fullName>
    </submittedName>
</protein>
<dbReference type="KEGG" id="hla:Hlac_1634"/>
<dbReference type="eggNOG" id="arCOG09074">
    <property type="taxonomic scope" value="Archaea"/>
</dbReference>
<feature type="region of interest" description="Disordered" evidence="1">
    <location>
        <begin position="85"/>
        <end position="106"/>
    </location>
</feature>
<accession>B9LPD1</accession>
<evidence type="ECO:0000313" key="3">
    <source>
        <dbReference type="Proteomes" id="UP000000740"/>
    </source>
</evidence>
<organism evidence="2 3">
    <name type="scientific">Halorubrum lacusprofundi (strain ATCC 49239 / DSM 5036 / JCM 8891 / ACAM 34)</name>
    <dbReference type="NCBI Taxonomy" id="416348"/>
    <lineage>
        <taxon>Archaea</taxon>
        <taxon>Methanobacteriati</taxon>
        <taxon>Methanobacteriota</taxon>
        <taxon>Stenosarchaea group</taxon>
        <taxon>Halobacteria</taxon>
        <taxon>Halobacteriales</taxon>
        <taxon>Haloferacaceae</taxon>
        <taxon>Halorubrum</taxon>
    </lineage>
</organism>
<sequence>MAEKDIRVGVLSRSMYSTRRRYLRGIGGGSALLVGGAGCLGRGSPNGDDNGTRPSGTGGPGITVVSVDGTDDSPVVPSVEIVREAATESSPPRLRTTLENTGDEPVTVGEGRAVHLEYVTDDSGALVFLPSDGEFPAEPGCWRLTDGVAVTEEYRTFEIDAGASSRRSVDLYATPGEDACLPVGEYRFETPISIGEPGSETGPSDRWGLTILLE</sequence>
<proteinExistence type="predicted"/>
<gene>
    <name evidence="2" type="ordered locus">Hlac_1634</name>
</gene>
<dbReference type="HOGENOM" id="CLU_1307788_0_0_2"/>
<evidence type="ECO:0000256" key="1">
    <source>
        <dbReference type="SAM" id="MobiDB-lite"/>
    </source>
</evidence>
<evidence type="ECO:0000313" key="2">
    <source>
        <dbReference type="EMBL" id="ACM57219.1"/>
    </source>
</evidence>
<dbReference type="Proteomes" id="UP000000740">
    <property type="component" value="Chromosome 1"/>
</dbReference>
<dbReference type="EMBL" id="CP001365">
    <property type="protein sequence ID" value="ACM57219.1"/>
    <property type="molecule type" value="Genomic_DNA"/>
</dbReference>
<name>B9LPD1_HALLT</name>
<reference evidence="2 3" key="1">
    <citation type="journal article" date="2016" name="Stand. Genomic Sci.">
        <title>Complete genome sequence of the Antarctic Halorubrum lacusprofundi type strain ACAM 34.</title>
        <authorList>
            <person name="Anderson I.J."/>
            <person name="DasSarma P."/>
            <person name="Lucas S."/>
            <person name="Copeland A."/>
            <person name="Lapidus A."/>
            <person name="Del Rio T.G."/>
            <person name="Tice H."/>
            <person name="Dalin E."/>
            <person name="Bruce D.C."/>
            <person name="Goodwin L."/>
            <person name="Pitluck S."/>
            <person name="Sims D."/>
            <person name="Brettin T.S."/>
            <person name="Detter J.C."/>
            <person name="Han C.S."/>
            <person name="Larimer F."/>
            <person name="Hauser L."/>
            <person name="Land M."/>
            <person name="Ivanova N."/>
            <person name="Richardson P."/>
            <person name="Cavicchioli R."/>
            <person name="DasSarma S."/>
            <person name="Woese C.R."/>
            <person name="Kyrpides N.C."/>
        </authorList>
    </citation>
    <scope>NUCLEOTIDE SEQUENCE [LARGE SCALE GENOMIC DNA]</scope>
    <source>
        <strain evidence="3">ATCC 49239 / DSM 5036 / JCM 8891 / ACAM 34</strain>
    </source>
</reference>